<proteinExistence type="predicted"/>
<gene>
    <name evidence="1" type="ORF">GLOINDRAFT_5481</name>
</gene>
<protein>
    <submittedName>
        <fullName evidence="1">Uncharacterized protein</fullName>
    </submittedName>
</protein>
<dbReference type="HOGENOM" id="CLU_2795256_0_0_1"/>
<dbReference type="AlphaFoldDB" id="U9T820"/>
<accession>U9T820</accession>
<organism evidence="1">
    <name type="scientific">Rhizophagus irregularis (strain DAOM 181602 / DAOM 197198 / MUCL 43194)</name>
    <name type="common">Arbuscular mycorrhizal fungus</name>
    <name type="synonym">Glomus intraradices</name>
    <dbReference type="NCBI Taxonomy" id="747089"/>
    <lineage>
        <taxon>Eukaryota</taxon>
        <taxon>Fungi</taxon>
        <taxon>Fungi incertae sedis</taxon>
        <taxon>Mucoromycota</taxon>
        <taxon>Glomeromycotina</taxon>
        <taxon>Glomeromycetes</taxon>
        <taxon>Glomerales</taxon>
        <taxon>Glomeraceae</taxon>
        <taxon>Rhizophagus</taxon>
    </lineage>
</organism>
<sequence>MEAIHLESFTTLSKLIRPVYRVSEIRLDKNVNKESLVAIGEDGREFRSSDVLELKKLKIGDQVLVEGT</sequence>
<dbReference type="VEuPathDB" id="FungiDB:RhiirFUN_012435"/>
<name>U9T820_RHIID</name>
<evidence type="ECO:0000313" key="1">
    <source>
        <dbReference type="EMBL" id="ESA03522.1"/>
    </source>
</evidence>
<dbReference type="EMBL" id="KI294969">
    <property type="protein sequence ID" value="ESA03522.1"/>
    <property type="molecule type" value="Genomic_DNA"/>
</dbReference>
<reference evidence="1" key="1">
    <citation type="submission" date="2013-07" db="EMBL/GenBank/DDBJ databases">
        <title>The genome of an arbuscular mycorrhizal fungus provides insights into the evolution of the oldest plant symbiosis.</title>
        <authorList>
            <consortium name="DOE Joint Genome Institute"/>
            <person name="Tisserant E."/>
            <person name="Malbreil M."/>
            <person name="Kuo A."/>
            <person name="Kohler A."/>
            <person name="Symeonidi A."/>
            <person name="Balestrini R."/>
            <person name="Charron P."/>
            <person name="Duensing N."/>
            <person name="Frei-dit-Frey N."/>
            <person name="Gianinazzi-Pearson V."/>
            <person name="Gilbert B."/>
            <person name="Handa Y."/>
            <person name="Hijri M."/>
            <person name="Kaul R."/>
            <person name="Kawaguchi M."/>
            <person name="Krajinski F."/>
            <person name="Lammers P."/>
            <person name="Lapierre D."/>
            <person name="Masclaux F.G."/>
            <person name="Murat C."/>
            <person name="Morin E."/>
            <person name="Ndikumana S."/>
            <person name="Pagni M."/>
            <person name="Petitpierre D."/>
            <person name="Requena N."/>
            <person name="Rosikiewicz P."/>
            <person name="Riley R."/>
            <person name="Saito K."/>
            <person name="San Clemente H."/>
            <person name="Shapiro H."/>
            <person name="van Tuinen D."/>
            <person name="Becard G."/>
            <person name="Bonfante P."/>
            <person name="Paszkowski U."/>
            <person name="Shachar-Hill Y."/>
            <person name="Young J.P."/>
            <person name="Sanders I.R."/>
            <person name="Henrissat B."/>
            <person name="Rensing S.A."/>
            <person name="Grigoriev I.V."/>
            <person name="Corradi N."/>
            <person name="Roux C."/>
            <person name="Martin F."/>
        </authorList>
    </citation>
    <scope>NUCLEOTIDE SEQUENCE</scope>
    <source>
        <strain evidence="1">DAOM 197198</strain>
    </source>
</reference>